<evidence type="ECO:0000313" key="1">
    <source>
        <dbReference type="EMBL" id="KYD06882.1"/>
    </source>
</evidence>
<name>A0A150L5A9_9BACL</name>
<organism evidence="1 2">
    <name type="scientific">Saccharococcus caldoxylosilyticus</name>
    <dbReference type="NCBI Taxonomy" id="81408"/>
    <lineage>
        <taxon>Bacteria</taxon>
        <taxon>Bacillati</taxon>
        <taxon>Bacillota</taxon>
        <taxon>Bacilli</taxon>
        <taxon>Bacillales</taxon>
        <taxon>Anoxybacillaceae</taxon>
        <taxon>Saccharococcus</taxon>
    </lineage>
</organism>
<reference evidence="1 2" key="1">
    <citation type="submission" date="2016-01" db="EMBL/GenBank/DDBJ databases">
        <title>Draft Genome Sequences of Seven Thermophilic Sporeformers Isolated from Foods.</title>
        <authorList>
            <person name="Berendsen E.M."/>
            <person name="Wells-Bennik M.H."/>
            <person name="Krawcyk A.O."/>
            <person name="De Jong A."/>
            <person name="Holsappel S."/>
            <person name="Eijlander R.T."/>
            <person name="Kuipers O.P."/>
        </authorList>
    </citation>
    <scope>NUCLEOTIDE SEQUENCE [LARGE SCALE GENOMIC DNA]</scope>
    <source>
        <strain evidence="1 2">B4119</strain>
    </source>
</reference>
<dbReference type="AlphaFoldDB" id="A0A150L5A9"/>
<evidence type="ECO:0000313" key="2">
    <source>
        <dbReference type="Proteomes" id="UP000075455"/>
    </source>
</evidence>
<sequence length="37" mass="4185">MLLFVNKKRGIGPVQFPITYHIGLPPMYKKSLLSHGC</sequence>
<protein>
    <submittedName>
        <fullName evidence="1">Uncharacterized protein</fullName>
    </submittedName>
</protein>
<dbReference type="EMBL" id="LQYS01000123">
    <property type="protein sequence ID" value="KYD06882.1"/>
    <property type="molecule type" value="Genomic_DNA"/>
</dbReference>
<accession>A0A150L5A9</accession>
<dbReference type="Proteomes" id="UP000075455">
    <property type="component" value="Unassembled WGS sequence"/>
</dbReference>
<gene>
    <name evidence="1" type="ORF">B4119_0667</name>
</gene>
<comment type="caution">
    <text evidence="1">The sequence shown here is derived from an EMBL/GenBank/DDBJ whole genome shotgun (WGS) entry which is preliminary data.</text>
</comment>
<proteinExistence type="predicted"/>